<dbReference type="Pfam" id="PF00561">
    <property type="entry name" value="Abhydrolase_1"/>
    <property type="match status" value="1"/>
</dbReference>
<dbReference type="EMBL" id="JAFIMR010000030">
    <property type="protein sequence ID" value="KAI1861184.1"/>
    <property type="molecule type" value="Genomic_DNA"/>
</dbReference>
<sequence length="344" mass="38275">MAAASQAKALVPDDPSVQHLDAKIGPYNYHYMLSSPPSPVATVLLVHGWPDLGMAWRYQVPFLTSLGLRVIVPDMLGYGRTSAPADFEEYSLKKLSGHLAQLVEQVVGKGEKVILGGHDWGAALVWRLAMWHPEITMAVFSLNVPYTAPHKQYADLETVAKLVPSFRYQLQLASPETERIVAAKPERLRQFINTLYGGATPEGQSAFSTAEGLLEDRIDQVGPAKLMSAEMVDFYVREYSRNGLHGPTNWYRTRKPNFDEEKPLADIEGGYKFKVPAMVVMGEKDIALPPKLADGMEVHFENRLRKEVAKGVGHWAMWQDPEAINKYIGEFLGSVLGDKIKGKL</sequence>
<dbReference type="GO" id="GO:0016787">
    <property type="term" value="F:hydrolase activity"/>
    <property type="evidence" value="ECO:0007669"/>
    <property type="project" value="UniProtKB-KW"/>
</dbReference>
<dbReference type="Gene3D" id="3.40.50.1820">
    <property type="entry name" value="alpha/beta hydrolase"/>
    <property type="match status" value="1"/>
</dbReference>
<evidence type="ECO:0000259" key="3">
    <source>
        <dbReference type="Pfam" id="PF00561"/>
    </source>
</evidence>
<dbReference type="InterPro" id="IPR000073">
    <property type="entry name" value="AB_hydrolase_1"/>
</dbReference>
<reference evidence="4" key="1">
    <citation type="submission" date="2021-03" db="EMBL/GenBank/DDBJ databases">
        <title>Revisited historic fungal species revealed as producer of novel bioactive compounds through whole genome sequencing and comparative genomics.</title>
        <authorList>
            <person name="Vignolle G.A."/>
            <person name="Hochenegger N."/>
            <person name="Mach R.L."/>
            <person name="Mach-Aigner A.R."/>
            <person name="Javad Rahimi M."/>
            <person name="Salim K.A."/>
            <person name="Chan C.M."/>
            <person name="Lim L.B.L."/>
            <person name="Cai F."/>
            <person name="Druzhinina I.S."/>
            <person name="U'Ren J.M."/>
            <person name="Derntl C."/>
        </authorList>
    </citation>
    <scope>NUCLEOTIDE SEQUENCE</scope>
    <source>
        <strain evidence="4">TUCIM 5799</strain>
    </source>
</reference>
<evidence type="ECO:0000256" key="2">
    <source>
        <dbReference type="ARBA" id="ARBA00038334"/>
    </source>
</evidence>
<keyword evidence="1" id="KW-0378">Hydrolase</keyword>
<dbReference type="PRINTS" id="PR00412">
    <property type="entry name" value="EPOXHYDRLASE"/>
</dbReference>
<protein>
    <recommendedName>
        <fullName evidence="3">AB hydrolase-1 domain-containing protein</fullName>
    </recommendedName>
</protein>
<name>A0A9Q0AMF1_9PEZI</name>
<evidence type="ECO:0000313" key="5">
    <source>
        <dbReference type="Proteomes" id="UP000829685"/>
    </source>
</evidence>
<keyword evidence="5" id="KW-1185">Reference proteome</keyword>
<dbReference type="PANTHER" id="PTHR43329">
    <property type="entry name" value="EPOXIDE HYDROLASE"/>
    <property type="match status" value="1"/>
</dbReference>
<dbReference type="InterPro" id="IPR029058">
    <property type="entry name" value="AB_hydrolase_fold"/>
</dbReference>
<evidence type="ECO:0000256" key="1">
    <source>
        <dbReference type="ARBA" id="ARBA00022801"/>
    </source>
</evidence>
<dbReference type="InterPro" id="IPR000639">
    <property type="entry name" value="Epox_hydrolase-like"/>
</dbReference>
<organism evidence="4 5">
    <name type="scientific">Neoarthrinium moseri</name>
    <dbReference type="NCBI Taxonomy" id="1658444"/>
    <lineage>
        <taxon>Eukaryota</taxon>
        <taxon>Fungi</taxon>
        <taxon>Dikarya</taxon>
        <taxon>Ascomycota</taxon>
        <taxon>Pezizomycotina</taxon>
        <taxon>Sordariomycetes</taxon>
        <taxon>Xylariomycetidae</taxon>
        <taxon>Amphisphaeriales</taxon>
        <taxon>Apiosporaceae</taxon>
        <taxon>Neoarthrinium</taxon>
    </lineage>
</organism>
<dbReference type="Proteomes" id="UP000829685">
    <property type="component" value="Unassembled WGS sequence"/>
</dbReference>
<dbReference type="SUPFAM" id="SSF53474">
    <property type="entry name" value="alpha/beta-Hydrolases"/>
    <property type="match status" value="1"/>
</dbReference>
<dbReference type="AlphaFoldDB" id="A0A9Q0AMF1"/>
<gene>
    <name evidence="4" type="ORF">JX265_009803</name>
</gene>
<comment type="caution">
    <text evidence="4">The sequence shown here is derived from an EMBL/GenBank/DDBJ whole genome shotgun (WGS) entry which is preliminary data.</text>
</comment>
<comment type="similarity">
    <text evidence="2">Belongs to the AB hydrolase superfamily. Epoxide hydrolase family.</text>
</comment>
<evidence type="ECO:0000313" key="4">
    <source>
        <dbReference type="EMBL" id="KAI1861184.1"/>
    </source>
</evidence>
<feature type="domain" description="AB hydrolase-1" evidence="3">
    <location>
        <begin position="42"/>
        <end position="321"/>
    </location>
</feature>
<accession>A0A9Q0AMF1</accession>
<proteinExistence type="inferred from homology"/>